<keyword evidence="8" id="KW-1185">Reference proteome</keyword>
<dbReference type="RefSeq" id="WP_201364309.1">
    <property type="nucleotide sequence ID" value="NZ_BNJJ01000013.1"/>
</dbReference>
<feature type="compositionally biased region" description="Polar residues" evidence="4">
    <location>
        <begin position="53"/>
        <end position="69"/>
    </location>
</feature>
<dbReference type="PANTHER" id="PTHR32120:SF11">
    <property type="entry name" value="SMALL RIBOSOMAL SUBUNIT BIOGENESIS GTPASE RSGA 1, MITOCHONDRIAL-RELATED"/>
    <property type="match status" value="1"/>
</dbReference>
<evidence type="ECO:0000259" key="6">
    <source>
        <dbReference type="PROSITE" id="PS51721"/>
    </source>
</evidence>
<organism evidence="7 8">
    <name type="scientific">Dictyobacter formicarum</name>
    <dbReference type="NCBI Taxonomy" id="2778368"/>
    <lineage>
        <taxon>Bacteria</taxon>
        <taxon>Bacillati</taxon>
        <taxon>Chloroflexota</taxon>
        <taxon>Ktedonobacteria</taxon>
        <taxon>Ktedonobacterales</taxon>
        <taxon>Dictyobacteraceae</taxon>
        <taxon>Dictyobacter</taxon>
    </lineage>
</organism>
<accession>A0ABQ3VM64</accession>
<gene>
    <name evidence="3 7" type="primary">rsgA</name>
    <name evidence="7" type="ORF">KSZ_46990</name>
</gene>
<protein>
    <recommendedName>
        <fullName evidence="3">Small ribosomal subunit biogenesis GTPase RsgA</fullName>
        <ecNumber evidence="3">3.6.1.-</ecNumber>
    </recommendedName>
</protein>
<keyword evidence="3" id="KW-0690">Ribosome biogenesis</keyword>
<keyword evidence="3" id="KW-0963">Cytoplasm</keyword>
<feature type="binding site" evidence="3">
    <location>
        <begin position="176"/>
        <end position="179"/>
    </location>
    <ligand>
        <name>GTP</name>
        <dbReference type="ChEBI" id="CHEBI:37565"/>
    </ligand>
</feature>
<keyword evidence="1 3" id="KW-0547">Nucleotide-binding</keyword>
<comment type="cofactor">
    <cofactor evidence="3">
        <name>Zn(2+)</name>
        <dbReference type="ChEBI" id="CHEBI:29105"/>
    </cofactor>
    <text evidence="3">Binds 1 zinc ion per subunit.</text>
</comment>
<comment type="subunit">
    <text evidence="3">Monomer. Associates with 30S ribosomal subunit, binds 16S rRNA.</text>
</comment>
<dbReference type="InterPro" id="IPR030378">
    <property type="entry name" value="G_CP_dom"/>
</dbReference>
<evidence type="ECO:0000313" key="8">
    <source>
        <dbReference type="Proteomes" id="UP000635565"/>
    </source>
</evidence>
<feature type="binding site" evidence="3">
    <location>
        <position position="322"/>
    </location>
    <ligand>
        <name>Zn(2+)</name>
        <dbReference type="ChEBI" id="CHEBI:29105"/>
    </ligand>
</feature>
<evidence type="ECO:0000259" key="5">
    <source>
        <dbReference type="PROSITE" id="PS50936"/>
    </source>
</evidence>
<dbReference type="InterPro" id="IPR004881">
    <property type="entry name" value="Ribosome_biogen_GTPase_RsgA"/>
</dbReference>
<keyword evidence="3" id="KW-0378">Hydrolase</keyword>
<feature type="region of interest" description="Disordered" evidence="4">
    <location>
        <begin position="43"/>
        <end position="88"/>
    </location>
</feature>
<reference evidence="7 8" key="1">
    <citation type="journal article" date="2021" name="Int. J. Syst. Evol. Microbiol.">
        <title>Reticulibacter mediterranei gen. nov., sp. nov., within the new family Reticulibacteraceae fam. nov., and Ktedonospora formicarum gen. nov., sp. nov., Ktedonobacter robiniae sp. nov., Dictyobacter formicarum sp. nov. and Dictyobacter arantiisoli sp. nov., belonging to the class Ktedonobacteria.</title>
        <authorList>
            <person name="Yabe S."/>
            <person name="Zheng Y."/>
            <person name="Wang C.M."/>
            <person name="Sakai Y."/>
            <person name="Abe K."/>
            <person name="Yokota A."/>
            <person name="Donadio S."/>
            <person name="Cavaletti L."/>
            <person name="Monciardini P."/>
        </authorList>
    </citation>
    <scope>NUCLEOTIDE SEQUENCE [LARGE SCALE GENOMIC DNA]</scope>
    <source>
        <strain evidence="7 8">SOSP1-9</strain>
    </source>
</reference>
<dbReference type="PANTHER" id="PTHR32120">
    <property type="entry name" value="SMALL RIBOSOMAL SUBUNIT BIOGENESIS GTPASE RSGA"/>
    <property type="match status" value="1"/>
</dbReference>
<keyword evidence="3" id="KW-0699">rRNA-binding</keyword>
<dbReference type="PROSITE" id="PS51721">
    <property type="entry name" value="G_CP"/>
    <property type="match status" value="1"/>
</dbReference>
<keyword evidence="3" id="KW-0694">RNA-binding</keyword>
<dbReference type="NCBIfam" id="TIGR00157">
    <property type="entry name" value="ribosome small subunit-dependent GTPase A"/>
    <property type="match status" value="1"/>
</dbReference>
<feature type="domain" description="EngC GTPase" evidence="5">
    <location>
        <begin position="136"/>
        <end position="283"/>
    </location>
</feature>
<comment type="function">
    <text evidence="3">One of several proteins that assist in the late maturation steps of the functional core of the 30S ribosomal subunit. Helps release RbfA from mature subunits. May play a role in the assembly of ribosomal proteins into the subunit. Circularly permuted GTPase that catalyzes slow GTP hydrolysis, GTPase activity is stimulated by the 30S ribosomal subunit.</text>
</comment>
<dbReference type="PROSITE" id="PS50936">
    <property type="entry name" value="ENGC_GTPASE"/>
    <property type="match status" value="1"/>
</dbReference>
<feature type="compositionally biased region" description="Basic and acidic residues" evidence="4">
    <location>
        <begin position="70"/>
        <end position="81"/>
    </location>
</feature>
<feature type="binding site" evidence="3">
    <location>
        <begin position="227"/>
        <end position="235"/>
    </location>
    <ligand>
        <name>GTP</name>
        <dbReference type="ChEBI" id="CHEBI:37565"/>
    </ligand>
</feature>
<dbReference type="SUPFAM" id="SSF52540">
    <property type="entry name" value="P-loop containing nucleoside triphosphate hydrolases"/>
    <property type="match status" value="1"/>
</dbReference>
<proteinExistence type="inferred from homology"/>
<feature type="domain" description="CP-type G" evidence="6">
    <location>
        <begin position="127"/>
        <end position="285"/>
    </location>
</feature>
<sequence>MINNPAQLTGMVLNGAHGIYDVHTDDGILRCTLRGKLKKAFAQANAAKPVGKTRQSQQRNNKYDTQNQTERVERIEKRDSSENAPPTRLSVGDYVKIRRLDETTGLIEEILPRKSELSRMDAGSTAKRLVQQTLLANLSQVVVVFATAQPEPHFGLLDRYLTICESAQLSPVICINKADLPHSSYIEEEAKLYSQLGYQVIFTSIQTQQGIDQLHDLLKNHTTLFTGPSGVGKSSLVNAIEPGMAIRTGLVSDATGKGKHTTTGSQLYPLSAGGWLADSAGIRALAAWNITPEELAWCFVEFRPYLGECLYGDCAHLDEEGCAIRQAVNDGLIHERRYRSYVRIYTGEER</sequence>
<feature type="binding site" evidence="3">
    <location>
        <position position="309"/>
    </location>
    <ligand>
        <name>Zn(2+)</name>
        <dbReference type="ChEBI" id="CHEBI:29105"/>
    </ligand>
</feature>
<keyword evidence="2 3" id="KW-0342">GTP-binding</keyword>
<evidence type="ECO:0000256" key="2">
    <source>
        <dbReference type="ARBA" id="ARBA00023134"/>
    </source>
</evidence>
<name>A0ABQ3VM64_9CHLR</name>
<feature type="binding site" evidence="3">
    <location>
        <position position="316"/>
    </location>
    <ligand>
        <name>Zn(2+)</name>
        <dbReference type="ChEBI" id="CHEBI:29105"/>
    </ligand>
</feature>
<dbReference type="Gene3D" id="3.40.50.300">
    <property type="entry name" value="P-loop containing nucleotide triphosphate hydrolases"/>
    <property type="match status" value="1"/>
</dbReference>
<comment type="caution">
    <text evidence="7">The sequence shown here is derived from an EMBL/GenBank/DDBJ whole genome shotgun (WGS) entry which is preliminary data.</text>
</comment>
<keyword evidence="3" id="KW-0862">Zinc</keyword>
<evidence type="ECO:0000313" key="7">
    <source>
        <dbReference type="EMBL" id="GHO86693.1"/>
    </source>
</evidence>
<dbReference type="CDD" id="cd01854">
    <property type="entry name" value="YjeQ_EngC"/>
    <property type="match status" value="1"/>
</dbReference>
<dbReference type="HAMAP" id="MF_01820">
    <property type="entry name" value="GTPase_RsgA"/>
    <property type="match status" value="1"/>
</dbReference>
<dbReference type="Gene3D" id="1.10.40.50">
    <property type="entry name" value="Probable gtpase engc, domain 3"/>
    <property type="match status" value="1"/>
</dbReference>
<dbReference type="InterPro" id="IPR010914">
    <property type="entry name" value="RsgA_GTPase_dom"/>
</dbReference>
<dbReference type="Pfam" id="PF03193">
    <property type="entry name" value="RsgA_GTPase"/>
    <property type="match status" value="1"/>
</dbReference>
<keyword evidence="3" id="KW-0479">Metal-binding</keyword>
<comment type="subcellular location">
    <subcellularLocation>
        <location evidence="3">Cytoplasm</location>
    </subcellularLocation>
</comment>
<evidence type="ECO:0000256" key="1">
    <source>
        <dbReference type="ARBA" id="ARBA00022741"/>
    </source>
</evidence>
<dbReference type="InterPro" id="IPR027417">
    <property type="entry name" value="P-loop_NTPase"/>
</dbReference>
<dbReference type="Proteomes" id="UP000635565">
    <property type="component" value="Unassembled WGS sequence"/>
</dbReference>
<dbReference type="EMBL" id="BNJJ01000013">
    <property type="protein sequence ID" value="GHO86693.1"/>
    <property type="molecule type" value="Genomic_DNA"/>
</dbReference>
<evidence type="ECO:0000256" key="3">
    <source>
        <dbReference type="HAMAP-Rule" id="MF_01820"/>
    </source>
</evidence>
<dbReference type="EC" id="3.6.1.-" evidence="3"/>
<comment type="similarity">
    <text evidence="3">Belongs to the TRAFAC class YlqF/YawG GTPase family. RsgA subfamily.</text>
</comment>
<evidence type="ECO:0000256" key="4">
    <source>
        <dbReference type="SAM" id="MobiDB-lite"/>
    </source>
</evidence>
<feature type="binding site" evidence="3">
    <location>
        <position position="314"/>
    </location>
    <ligand>
        <name>Zn(2+)</name>
        <dbReference type="ChEBI" id="CHEBI:29105"/>
    </ligand>
</feature>